<dbReference type="InterPro" id="IPR000194">
    <property type="entry name" value="ATPase_F1/V1/A1_a/bsu_nucl-bd"/>
</dbReference>
<sequence>MLDALLSQRAFPVHIRGYYLEAPLPDVFIGEICLLWRDLSCRVLLGRAQVVGFNEHNTLLSLIGQAAGLTLTTVIAPTGSAMTLTFTPQIPGSVIDPSGNTLARLSETIISDTRIITRPINAEAPDVLSRLRITDILPTGVKAIDALLTCGKGQRLGIFAGAGCGKTVLMNMLIEHAQADIFVIALIGERGREVTELIDELRRSPQAAKCILVCSTSDKPAIDRCNAALVATSLAEYYRDEGKEVILFTDSLTRYGRALRDVALSAGEIPVRLGYPASVFERLPALLERPGATKNGIITAFYTILIDNENEPDGFGDEVRSVLDGHIYLSRRLAMQNHYPAIDIPASISRVMSQIVSPQHLTAAGRFRTLLAKQNELKLLVELGEYKPGLNVDNDKAVELTLPMRRFLCQSPAQFVALHETGKELEQLTQ</sequence>
<dbReference type="GO" id="GO:0030254">
    <property type="term" value="P:protein secretion by the type III secretion system"/>
    <property type="evidence" value="ECO:0007669"/>
    <property type="project" value="InterPro"/>
</dbReference>
<dbReference type="SUPFAM" id="SSF52540">
    <property type="entry name" value="P-loop containing nucleoside triphosphate hydrolases"/>
    <property type="match status" value="1"/>
</dbReference>
<dbReference type="GO" id="GO:0016887">
    <property type="term" value="F:ATP hydrolysis activity"/>
    <property type="evidence" value="ECO:0007669"/>
    <property type="project" value="InterPro"/>
</dbReference>
<dbReference type="PANTHER" id="PTHR15184:SF9">
    <property type="entry name" value="SPI-1 TYPE 3 SECRETION SYSTEM ATPASE"/>
    <property type="match status" value="1"/>
</dbReference>
<keyword evidence="6" id="KW-0653">Protein transport</keyword>
<dbReference type="PROSITE" id="PS00152">
    <property type="entry name" value="ATPASE_ALPHA_BETA"/>
    <property type="match status" value="1"/>
</dbReference>
<dbReference type="InterPro" id="IPR040627">
    <property type="entry name" value="T3SS_ATPase_C"/>
</dbReference>
<evidence type="ECO:0000256" key="6">
    <source>
        <dbReference type="ARBA" id="ARBA00022927"/>
    </source>
</evidence>
<evidence type="ECO:0000256" key="2">
    <source>
        <dbReference type="ARBA" id="ARBA00022448"/>
    </source>
</evidence>
<evidence type="ECO:0000256" key="1">
    <source>
        <dbReference type="ARBA" id="ARBA00004496"/>
    </source>
</evidence>
<comment type="catalytic activity">
    <reaction evidence="9">
        <text>ATP + H2O + cellular proteinSide 1 = ADP + phosphate + cellular proteinSide 2.</text>
        <dbReference type="EC" id="7.4.2.8"/>
    </reaction>
</comment>
<dbReference type="InterPro" id="IPR005714">
    <property type="entry name" value="ATPase_T3SS_FliI/YscN"/>
</dbReference>
<keyword evidence="2" id="KW-0813">Transport</keyword>
<keyword evidence="5" id="KW-0067">ATP-binding</keyword>
<dbReference type="EMBL" id="LZEX01000004">
    <property type="protein sequence ID" value="OBU10384.1"/>
    <property type="molecule type" value="Genomic_DNA"/>
</dbReference>
<proteinExistence type="predicted"/>
<feature type="domain" description="AAA+ ATPase" evidence="10">
    <location>
        <begin position="152"/>
        <end position="333"/>
    </location>
</feature>
<dbReference type="Gene3D" id="3.40.50.12240">
    <property type="match status" value="1"/>
</dbReference>
<dbReference type="PANTHER" id="PTHR15184">
    <property type="entry name" value="ATP SYNTHASE"/>
    <property type="match status" value="1"/>
</dbReference>
<dbReference type="InterPro" id="IPR050053">
    <property type="entry name" value="ATPase_alpha/beta_chains"/>
</dbReference>
<evidence type="ECO:0000313" key="12">
    <source>
        <dbReference type="Proteomes" id="UP000092247"/>
    </source>
</evidence>
<dbReference type="GO" id="GO:0008564">
    <property type="term" value="F:protein-exporting ATPase activity"/>
    <property type="evidence" value="ECO:0007669"/>
    <property type="project" value="UniProtKB-EC"/>
</dbReference>
<dbReference type="GO" id="GO:0005737">
    <property type="term" value="C:cytoplasm"/>
    <property type="evidence" value="ECO:0007669"/>
    <property type="project" value="UniProtKB-SubCell"/>
</dbReference>
<evidence type="ECO:0000313" key="11">
    <source>
        <dbReference type="EMBL" id="OBU10384.1"/>
    </source>
</evidence>
<organism evidence="11 12">
    <name type="scientific">Morganella psychrotolerans</name>
    <dbReference type="NCBI Taxonomy" id="368603"/>
    <lineage>
        <taxon>Bacteria</taxon>
        <taxon>Pseudomonadati</taxon>
        <taxon>Pseudomonadota</taxon>
        <taxon>Gammaproteobacteria</taxon>
        <taxon>Enterobacterales</taxon>
        <taxon>Morganellaceae</taxon>
        <taxon>Morganella</taxon>
    </lineage>
</organism>
<dbReference type="InterPro" id="IPR020003">
    <property type="entry name" value="ATPase_a/bsu_AS"/>
</dbReference>
<evidence type="ECO:0000256" key="8">
    <source>
        <dbReference type="ARBA" id="ARBA00024382"/>
    </source>
</evidence>
<dbReference type="NCBIfam" id="TIGR01026">
    <property type="entry name" value="fliI_yscN"/>
    <property type="match status" value="1"/>
</dbReference>
<evidence type="ECO:0000256" key="4">
    <source>
        <dbReference type="ARBA" id="ARBA00022741"/>
    </source>
</evidence>
<dbReference type="SMART" id="SM00382">
    <property type="entry name" value="AAA"/>
    <property type="match status" value="1"/>
</dbReference>
<dbReference type="STRING" id="368603.AYY16_09435"/>
<reference evidence="11 12" key="1">
    <citation type="submission" date="2016-06" db="EMBL/GenBank/DDBJ databases">
        <authorList>
            <person name="Kjaerup R.B."/>
            <person name="Dalgaard T.S."/>
            <person name="Juul-Madsen H.R."/>
        </authorList>
    </citation>
    <scope>NUCLEOTIDE SEQUENCE [LARGE SCALE GENOMIC DNA]</scope>
    <source>
        <strain evidence="11 12">GCSL-Mp3</strain>
    </source>
</reference>
<keyword evidence="3" id="KW-0963">Cytoplasm</keyword>
<name>A0A1B8HM36_9GAMM</name>
<dbReference type="GO" id="GO:0030257">
    <property type="term" value="C:type III protein secretion system complex"/>
    <property type="evidence" value="ECO:0007669"/>
    <property type="project" value="InterPro"/>
</dbReference>
<keyword evidence="4" id="KW-0547">Nucleotide-binding</keyword>
<evidence type="ECO:0000259" key="10">
    <source>
        <dbReference type="SMART" id="SM00382"/>
    </source>
</evidence>
<evidence type="ECO:0000256" key="7">
    <source>
        <dbReference type="ARBA" id="ARBA00022967"/>
    </source>
</evidence>
<gene>
    <name evidence="11" type="ORF">AYY17_16275</name>
</gene>
<evidence type="ECO:0000256" key="3">
    <source>
        <dbReference type="ARBA" id="ARBA00022490"/>
    </source>
</evidence>
<keyword evidence="7" id="KW-1278">Translocase</keyword>
<comment type="subcellular location">
    <subcellularLocation>
        <location evidence="1">Cytoplasm</location>
    </subcellularLocation>
</comment>
<dbReference type="Proteomes" id="UP000092247">
    <property type="component" value="Unassembled WGS sequence"/>
</dbReference>
<dbReference type="NCBIfam" id="NF006012">
    <property type="entry name" value="PRK08149.1"/>
    <property type="match status" value="1"/>
</dbReference>
<dbReference type="Pfam" id="PF00006">
    <property type="entry name" value="ATP-synt_ab"/>
    <property type="match status" value="1"/>
</dbReference>
<dbReference type="Pfam" id="PF18269">
    <property type="entry name" value="T3SS_ATPase_C"/>
    <property type="match status" value="1"/>
</dbReference>
<dbReference type="GO" id="GO:0005524">
    <property type="term" value="F:ATP binding"/>
    <property type="evidence" value="ECO:0007669"/>
    <property type="project" value="UniProtKB-KW"/>
</dbReference>
<dbReference type="EC" id="7.4.2.8" evidence="8"/>
<protein>
    <recommendedName>
        <fullName evidence="8">protein-secreting ATPase</fullName>
        <ecNumber evidence="8">7.4.2.8</ecNumber>
    </recommendedName>
</protein>
<accession>A0A1B8HM36</accession>
<dbReference type="RefSeq" id="WP_067422047.1">
    <property type="nucleotide sequence ID" value="NZ_CBCPID010000005.1"/>
</dbReference>
<comment type="caution">
    <text evidence="11">The sequence shown here is derived from an EMBL/GenBank/DDBJ whole genome shotgun (WGS) entry which is preliminary data.</text>
</comment>
<dbReference type="GO" id="GO:0046933">
    <property type="term" value="F:proton-transporting ATP synthase activity, rotational mechanism"/>
    <property type="evidence" value="ECO:0007669"/>
    <property type="project" value="TreeGrafter"/>
</dbReference>
<evidence type="ECO:0000256" key="5">
    <source>
        <dbReference type="ARBA" id="ARBA00022840"/>
    </source>
</evidence>
<dbReference type="InterPro" id="IPR027417">
    <property type="entry name" value="P-loop_NTPase"/>
</dbReference>
<evidence type="ECO:0000256" key="9">
    <source>
        <dbReference type="ARBA" id="ARBA00034006"/>
    </source>
</evidence>
<dbReference type="InterPro" id="IPR003593">
    <property type="entry name" value="AAA+_ATPase"/>
</dbReference>
<dbReference type="AlphaFoldDB" id="A0A1B8HM36"/>
<dbReference type="FunFam" id="3.40.50.12240:FF:000002">
    <property type="entry name" value="Flagellum-specific ATP synthase FliI"/>
    <property type="match status" value="1"/>
</dbReference>